<dbReference type="Gene3D" id="3.30.360.10">
    <property type="entry name" value="Dihydrodipicolinate Reductase, domain 2"/>
    <property type="match status" value="1"/>
</dbReference>
<sequence length="347" mass="36587">MSTPLRVIHVGLGGWGRSWAEALSGHPDLLTTVAWVDVFPEMLDLLQAELDVDPALCFASLREAIAATDAEAVLVTTALPDHAAVALEALAAGKHVLVEKPMAASLVDAQAMVDAAQAAGLVLMVSQNYRFYPAARAVADLVARKTLGSVGAVSVNFRKLANTTGAGVSRFHASTNPLLLDMSIHHFDLMRFILGQEPVSVACHAWNPDWSNFADHAAAVATVAFDGGAVVNYQGSWVSTDKPTLWAGQWMIECADGSIEWTGRNDLTTDGDCVTVHPLSGPSYPLTLAPYAVFDRIGSTLEFATAIREGRAAETSGSDNLATLALALAAIASSRTGRPEQLPKGNS</sequence>
<evidence type="ECO:0000259" key="2">
    <source>
        <dbReference type="Pfam" id="PF22725"/>
    </source>
</evidence>
<keyword evidence="4" id="KW-1185">Reference proteome</keyword>
<feature type="domain" description="GFO/IDH/MocA-like oxidoreductase" evidence="2">
    <location>
        <begin position="136"/>
        <end position="259"/>
    </location>
</feature>
<dbReference type="InterPro" id="IPR051450">
    <property type="entry name" value="Gfo/Idh/MocA_Oxidoreductases"/>
</dbReference>
<dbReference type="InterPro" id="IPR055170">
    <property type="entry name" value="GFO_IDH_MocA-like_dom"/>
</dbReference>
<protein>
    <submittedName>
        <fullName evidence="3">Predicted dehydrogenase</fullName>
    </submittedName>
</protein>
<proteinExistence type="predicted"/>
<dbReference type="RefSeq" id="WP_172832240.1">
    <property type="nucleotide sequence ID" value="NZ_LT629710.1"/>
</dbReference>
<name>A0A1H0LIC5_9ACTN</name>
<dbReference type="EMBL" id="LT629710">
    <property type="protein sequence ID" value="SDO67939.1"/>
    <property type="molecule type" value="Genomic_DNA"/>
</dbReference>
<dbReference type="Gene3D" id="3.40.50.720">
    <property type="entry name" value="NAD(P)-binding Rossmann-like Domain"/>
    <property type="match status" value="1"/>
</dbReference>
<dbReference type="InterPro" id="IPR000683">
    <property type="entry name" value="Gfo/Idh/MocA-like_OxRdtase_N"/>
</dbReference>
<dbReference type="Pfam" id="PF01408">
    <property type="entry name" value="GFO_IDH_MocA"/>
    <property type="match status" value="1"/>
</dbReference>
<evidence type="ECO:0000313" key="4">
    <source>
        <dbReference type="Proteomes" id="UP000198741"/>
    </source>
</evidence>
<dbReference type="InterPro" id="IPR036291">
    <property type="entry name" value="NAD(P)-bd_dom_sf"/>
</dbReference>
<gene>
    <name evidence="3" type="ORF">SAMN04515671_1678</name>
</gene>
<dbReference type="Proteomes" id="UP000198741">
    <property type="component" value="Chromosome I"/>
</dbReference>
<accession>A0A1H0LIC5</accession>
<dbReference type="SUPFAM" id="SSF55347">
    <property type="entry name" value="Glyceraldehyde-3-phosphate dehydrogenase-like, C-terminal domain"/>
    <property type="match status" value="1"/>
</dbReference>
<dbReference type="GO" id="GO:0000166">
    <property type="term" value="F:nucleotide binding"/>
    <property type="evidence" value="ECO:0007669"/>
    <property type="project" value="InterPro"/>
</dbReference>
<evidence type="ECO:0000259" key="1">
    <source>
        <dbReference type="Pfam" id="PF01408"/>
    </source>
</evidence>
<reference evidence="3 4" key="1">
    <citation type="submission" date="2016-10" db="EMBL/GenBank/DDBJ databases">
        <authorList>
            <person name="de Groot N.N."/>
        </authorList>
    </citation>
    <scope>NUCLEOTIDE SEQUENCE [LARGE SCALE GENOMIC DNA]</scope>
    <source>
        <strain evidence="4">P4-7,KCTC 19426,CECT 7604</strain>
    </source>
</reference>
<organism evidence="3 4">
    <name type="scientific">Nakamurella panacisegetis</name>
    <dbReference type="NCBI Taxonomy" id="1090615"/>
    <lineage>
        <taxon>Bacteria</taxon>
        <taxon>Bacillati</taxon>
        <taxon>Actinomycetota</taxon>
        <taxon>Actinomycetes</taxon>
        <taxon>Nakamurellales</taxon>
        <taxon>Nakamurellaceae</taxon>
        <taxon>Nakamurella</taxon>
    </lineage>
</organism>
<dbReference type="SUPFAM" id="SSF51735">
    <property type="entry name" value="NAD(P)-binding Rossmann-fold domains"/>
    <property type="match status" value="1"/>
</dbReference>
<dbReference type="PANTHER" id="PTHR43377">
    <property type="entry name" value="BILIVERDIN REDUCTASE A"/>
    <property type="match status" value="1"/>
</dbReference>
<feature type="domain" description="Gfo/Idh/MocA-like oxidoreductase N-terminal" evidence="1">
    <location>
        <begin position="6"/>
        <end position="126"/>
    </location>
</feature>
<dbReference type="Pfam" id="PF22725">
    <property type="entry name" value="GFO_IDH_MocA_C3"/>
    <property type="match status" value="1"/>
</dbReference>
<dbReference type="STRING" id="1090615.SAMN04515671_1678"/>
<dbReference type="AlphaFoldDB" id="A0A1H0LIC5"/>
<evidence type="ECO:0000313" key="3">
    <source>
        <dbReference type="EMBL" id="SDO67939.1"/>
    </source>
</evidence>
<dbReference type="PANTHER" id="PTHR43377:SF1">
    <property type="entry name" value="BILIVERDIN REDUCTASE A"/>
    <property type="match status" value="1"/>
</dbReference>